<comment type="caution">
    <text evidence="1">The sequence shown here is derived from an EMBL/GenBank/DDBJ whole genome shotgun (WGS) entry which is preliminary data.</text>
</comment>
<reference evidence="1" key="1">
    <citation type="submission" date="2019-08" db="EMBL/GenBank/DDBJ databases">
        <authorList>
            <person name="Kucharzyk K."/>
            <person name="Murdoch R.W."/>
            <person name="Higgins S."/>
            <person name="Loffler F."/>
        </authorList>
    </citation>
    <scope>NUCLEOTIDE SEQUENCE</scope>
</reference>
<gene>
    <name evidence="1" type="ORF">SDC9_111179</name>
</gene>
<evidence type="ECO:0000313" key="1">
    <source>
        <dbReference type="EMBL" id="MPM64293.1"/>
    </source>
</evidence>
<protein>
    <submittedName>
        <fullName evidence="1">Uncharacterized protein</fullName>
    </submittedName>
</protein>
<dbReference type="EMBL" id="VSSQ01019869">
    <property type="protein sequence ID" value="MPM64293.1"/>
    <property type="molecule type" value="Genomic_DNA"/>
</dbReference>
<sequence length="81" mass="8587">MLTHGLGCSTQLVGVGVHHHAPVVIDQNGPSTDGLRCAAHHGLRNIRTSRRRDEPTLGGIGATQIGMLGVRTGLRDRLDDS</sequence>
<dbReference type="AlphaFoldDB" id="A0A645BLZ5"/>
<accession>A0A645BLZ5</accession>
<name>A0A645BLZ5_9ZZZZ</name>
<proteinExistence type="predicted"/>
<organism evidence="1">
    <name type="scientific">bioreactor metagenome</name>
    <dbReference type="NCBI Taxonomy" id="1076179"/>
    <lineage>
        <taxon>unclassified sequences</taxon>
        <taxon>metagenomes</taxon>
        <taxon>ecological metagenomes</taxon>
    </lineage>
</organism>